<sequence length="456" mass="49961">MNKKELILTAAFLFCFVSLGVCVGSLGPTLNSFTEHLDASVDQVGYFFSARGIGYFIGSLGCRFIDRFRNSNFLIAGATVVMGVGLLLAPVSGNIWLTAFIFGICGMGAGFIDSGLNTLIVWVWKDKVNPFMQLLHFSFGIGAFLAPLLVSQMVERSLFFQYLILAIIMLSSFFSIVFLKPAKHYVAEDIHSTENGELSKGEKRLRVEVILGIAIFLFFYVGAESGYGGWVCTYSIINLKFSDETGALLNSMFWGTFTLSRLGGVFLSLVLSPQKMVVLDTLGCFFFAILIIIFPGSPAILWIGTAGLGISLASIFPTAFSLPSNINIPITGEATSYMVIGAVIGEVVIPWSIGMFQHHVGMHTLPWVVLFSLIISLVIYIMINLRTIQVRARERGQNINFSFSNSIALLNQVVNSNTNSNNNNNSSDINKDNNLEAISSVNISINNIENKQTFII</sequence>
<evidence type="ECO:0000256" key="4">
    <source>
        <dbReference type="SAM" id="Phobius"/>
    </source>
</evidence>
<dbReference type="PANTHER" id="PTHR23121">
    <property type="entry name" value="SODIUM-DEPENDENT GLUCOSE TRANSPORTER 1"/>
    <property type="match status" value="1"/>
</dbReference>
<feature type="chain" id="PRO_5003262048" description="Major facilitator superfamily (MFS) profile domain-containing protein" evidence="5">
    <location>
        <begin position="23"/>
        <end position="456"/>
    </location>
</feature>
<feature type="transmembrane region" description="Helical" evidence="4">
    <location>
        <begin position="209"/>
        <end position="231"/>
    </location>
</feature>
<evidence type="ECO:0000256" key="2">
    <source>
        <dbReference type="ARBA" id="ARBA00022989"/>
    </source>
</evidence>
<dbReference type="RefSeq" id="XP_003292293.1">
    <property type="nucleotide sequence ID" value="XM_003292245.1"/>
</dbReference>
<dbReference type="Pfam" id="PF07690">
    <property type="entry name" value="MFS_1"/>
    <property type="match status" value="1"/>
</dbReference>
<dbReference type="EMBL" id="GL871271">
    <property type="protein sequence ID" value="EGC31173.1"/>
    <property type="molecule type" value="Genomic_DNA"/>
</dbReference>
<feature type="transmembrane region" description="Helical" evidence="4">
    <location>
        <begin position="277"/>
        <end position="294"/>
    </location>
</feature>
<keyword evidence="1 4" id="KW-0812">Transmembrane</keyword>
<dbReference type="FunFam" id="1.20.1250.20:FF:000286">
    <property type="entry name" value="MFS efflux transporter"/>
    <property type="match status" value="1"/>
</dbReference>
<dbReference type="InterPro" id="IPR011701">
    <property type="entry name" value="MFS"/>
</dbReference>
<evidence type="ECO:0000313" key="7">
    <source>
        <dbReference type="Proteomes" id="UP000001064"/>
    </source>
</evidence>
<feature type="transmembrane region" description="Helical" evidence="4">
    <location>
        <begin position="95"/>
        <end position="122"/>
    </location>
</feature>
<feature type="transmembrane region" description="Helical" evidence="4">
    <location>
        <begin position="334"/>
        <end position="353"/>
    </location>
</feature>
<dbReference type="InterPro" id="IPR036259">
    <property type="entry name" value="MFS_trans_sf"/>
</dbReference>
<gene>
    <name evidence="6" type="ORF">DICPUDRAFT_40304</name>
</gene>
<organism evidence="6 7">
    <name type="scientific">Dictyostelium purpureum</name>
    <name type="common">Slime mold</name>
    <dbReference type="NCBI Taxonomy" id="5786"/>
    <lineage>
        <taxon>Eukaryota</taxon>
        <taxon>Amoebozoa</taxon>
        <taxon>Evosea</taxon>
        <taxon>Eumycetozoa</taxon>
        <taxon>Dictyostelia</taxon>
        <taxon>Dictyosteliales</taxon>
        <taxon>Dictyosteliaceae</taxon>
        <taxon>Dictyostelium</taxon>
    </lineage>
</organism>
<dbReference type="eggNOG" id="ENOG502R5UW">
    <property type="taxonomic scope" value="Eukaryota"/>
</dbReference>
<dbReference type="PANTHER" id="PTHR23121:SF9">
    <property type="entry name" value="SODIUM-DEPENDENT GLUCOSE TRANSPORTER 1"/>
    <property type="match status" value="1"/>
</dbReference>
<dbReference type="SUPFAM" id="SSF103473">
    <property type="entry name" value="MFS general substrate transporter"/>
    <property type="match status" value="1"/>
</dbReference>
<feature type="transmembrane region" description="Helical" evidence="4">
    <location>
        <begin position="251"/>
        <end position="270"/>
    </location>
</feature>
<evidence type="ECO:0008006" key="8">
    <source>
        <dbReference type="Google" id="ProtNLM"/>
    </source>
</evidence>
<feature type="transmembrane region" description="Helical" evidence="4">
    <location>
        <begin position="365"/>
        <end position="385"/>
    </location>
</feature>
<feature type="transmembrane region" description="Helical" evidence="4">
    <location>
        <begin position="300"/>
        <end position="322"/>
    </location>
</feature>
<dbReference type="Proteomes" id="UP000001064">
    <property type="component" value="Unassembled WGS sequence"/>
</dbReference>
<proteinExistence type="predicted"/>
<feature type="transmembrane region" description="Helical" evidence="4">
    <location>
        <begin position="44"/>
        <end position="65"/>
    </location>
</feature>
<dbReference type="OMA" id="IPWCKKA"/>
<evidence type="ECO:0000256" key="5">
    <source>
        <dbReference type="SAM" id="SignalP"/>
    </source>
</evidence>
<keyword evidence="2 4" id="KW-1133">Transmembrane helix</keyword>
<dbReference type="OrthoDB" id="18420at2759"/>
<dbReference type="AlphaFoldDB" id="F0ZY01"/>
<dbReference type="KEGG" id="dpp:DICPUDRAFT_40304"/>
<reference evidence="7" key="1">
    <citation type="journal article" date="2011" name="Genome Biol.">
        <title>Comparative genomics of the social amoebae Dictyostelium discoideum and Dictyostelium purpureum.</title>
        <authorList>
            <consortium name="US DOE Joint Genome Institute (JGI-PGF)"/>
            <person name="Sucgang R."/>
            <person name="Kuo A."/>
            <person name="Tian X."/>
            <person name="Salerno W."/>
            <person name="Parikh A."/>
            <person name="Feasley C.L."/>
            <person name="Dalin E."/>
            <person name="Tu H."/>
            <person name="Huang E."/>
            <person name="Barry K."/>
            <person name="Lindquist E."/>
            <person name="Shapiro H."/>
            <person name="Bruce D."/>
            <person name="Schmutz J."/>
            <person name="Salamov A."/>
            <person name="Fey P."/>
            <person name="Gaudet P."/>
            <person name="Anjard C."/>
            <person name="Babu M.M."/>
            <person name="Basu S."/>
            <person name="Bushmanova Y."/>
            <person name="van der Wel H."/>
            <person name="Katoh-Kurasawa M."/>
            <person name="Dinh C."/>
            <person name="Coutinho P.M."/>
            <person name="Saito T."/>
            <person name="Elias M."/>
            <person name="Schaap P."/>
            <person name="Kay R.R."/>
            <person name="Henrissat B."/>
            <person name="Eichinger L."/>
            <person name="Rivero F."/>
            <person name="Putnam N.H."/>
            <person name="West C.M."/>
            <person name="Loomis W.F."/>
            <person name="Chisholm R.L."/>
            <person name="Shaulsky G."/>
            <person name="Strassmann J.E."/>
            <person name="Queller D.C."/>
            <person name="Kuspa A."/>
            <person name="Grigoriev I.V."/>
        </authorList>
    </citation>
    <scope>NUCLEOTIDE SEQUENCE [LARGE SCALE GENOMIC DNA]</scope>
    <source>
        <strain evidence="7">QSDP1</strain>
    </source>
</reference>
<dbReference type="GeneID" id="10506041"/>
<evidence type="ECO:0000256" key="3">
    <source>
        <dbReference type="ARBA" id="ARBA00023136"/>
    </source>
</evidence>
<keyword evidence="3 4" id="KW-0472">Membrane</keyword>
<feature type="transmembrane region" description="Helical" evidence="4">
    <location>
        <begin position="72"/>
        <end position="89"/>
    </location>
</feature>
<dbReference type="VEuPathDB" id="AmoebaDB:DICPUDRAFT_40304"/>
<feature type="signal peptide" evidence="5">
    <location>
        <begin position="1"/>
        <end position="22"/>
    </location>
</feature>
<dbReference type="Gene3D" id="1.20.1250.20">
    <property type="entry name" value="MFS general substrate transporter like domains"/>
    <property type="match status" value="2"/>
</dbReference>
<feature type="transmembrane region" description="Helical" evidence="4">
    <location>
        <begin position="159"/>
        <end position="179"/>
    </location>
</feature>
<dbReference type="GO" id="GO:0022857">
    <property type="term" value="F:transmembrane transporter activity"/>
    <property type="evidence" value="ECO:0007669"/>
    <property type="project" value="InterPro"/>
</dbReference>
<dbReference type="FunCoup" id="F0ZY01">
    <property type="interactions" value="1"/>
</dbReference>
<evidence type="ECO:0000256" key="1">
    <source>
        <dbReference type="ARBA" id="ARBA00022692"/>
    </source>
</evidence>
<keyword evidence="5" id="KW-0732">Signal</keyword>
<dbReference type="InParanoid" id="F0ZY01"/>
<accession>F0ZY01</accession>
<keyword evidence="7" id="KW-1185">Reference proteome</keyword>
<evidence type="ECO:0000313" key="6">
    <source>
        <dbReference type="EMBL" id="EGC31173.1"/>
    </source>
</evidence>
<name>F0ZY01_DICPU</name>
<protein>
    <recommendedName>
        <fullName evidence="8">Major facilitator superfamily (MFS) profile domain-containing protein</fullName>
    </recommendedName>
</protein>
<feature type="transmembrane region" description="Helical" evidence="4">
    <location>
        <begin position="134"/>
        <end position="153"/>
    </location>
</feature>